<evidence type="ECO:0000313" key="1">
    <source>
        <dbReference type="EMBL" id="MDQ0367356.1"/>
    </source>
</evidence>
<dbReference type="InterPro" id="IPR036894">
    <property type="entry name" value="YbaB-like_sf"/>
</dbReference>
<dbReference type="InterPro" id="IPR004401">
    <property type="entry name" value="YbaB/EbfC"/>
</dbReference>
<reference evidence="1 2" key="1">
    <citation type="submission" date="2023-07" db="EMBL/GenBank/DDBJ databases">
        <title>Sequencing the genomes of 1000 actinobacteria strains.</title>
        <authorList>
            <person name="Klenk H.-P."/>
        </authorList>
    </citation>
    <scope>NUCLEOTIDE SEQUENCE [LARGE SCALE GENOMIC DNA]</scope>
    <source>
        <strain evidence="1 2">DSM 44709</strain>
    </source>
</reference>
<protein>
    <submittedName>
        <fullName evidence="1">DNA-binding protein YbaB</fullName>
    </submittedName>
</protein>
<name>A0AAE3W0Q0_9ACTN</name>
<keyword evidence="2" id="KW-1185">Reference proteome</keyword>
<dbReference type="EMBL" id="JAUSUZ010000001">
    <property type="protein sequence ID" value="MDQ0367356.1"/>
    <property type="molecule type" value="Genomic_DNA"/>
</dbReference>
<proteinExistence type="predicted"/>
<evidence type="ECO:0000313" key="2">
    <source>
        <dbReference type="Proteomes" id="UP001240236"/>
    </source>
</evidence>
<dbReference type="Pfam" id="PF02575">
    <property type="entry name" value="YbaB_DNA_bd"/>
    <property type="match status" value="1"/>
</dbReference>
<organism evidence="1 2">
    <name type="scientific">Catenuloplanes indicus</name>
    <dbReference type="NCBI Taxonomy" id="137267"/>
    <lineage>
        <taxon>Bacteria</taxon>
        <taxon>Bacillati</taxon>
        <taxon>Actinomycetota</taxon>
        <taxon>Actinomycetes</taxon>
        <taxon>Micromonosporales</taxon>
        <taxon>Micromonosporaceae</taxon>
        <taxon>Catenuloplanes</taxon>
    </lineage>
</organism>
<comment type="caution">
    <text evidence="1">The sequence shown here is derived from an EMBL/GenBank/DDBJ whole genome shotgun (WGS) entry which is preliminary data.</text>
</comment>
<sequence>MPREIDEAWVDEAIARYRRIESAQAEFDRAAAIMAVTVRSSDGTVEVDVTATGVITDVRILGSLHGRTGRELSAAVTAAVTAATEAARWAREKLRAEALADYPSLAD</sequence>
<dbReference type="GO" id="GO:0003677">
    <property type="term" value="F:DNA binding"/>
    <property type="evidence" value="ECO:0007669"/>
    <property type="project" value="UniProtKB-KW"/>
</dbReference>
<gene>
    <name evidence="1" type="ORF">J2S42_004025</name>
</gene>
<dbReference type="Proteomes" id="UP001240236">
    <property type="component" value="Unassembled WGS sequence"/>
</dbReference>
<dbReference type="AlphaFoldDB" id="A0AAE3W0Q0"/>
<accession>A0AAE3W0Q0</accession>
<keyword evidence="1" id="KW-0238">DNA-binding</keyword>
<dbReference type="Gene3D" id="3.30.1310.10">
    <property type="entry name" value="Nucleoid-associated protein YbaB-like domain"/>
    <property type="match status" value="1"/>
</dbReference>
<dbReference type="SUPFAM" id="SSF82607">
    <property type="entry name" value="YbaB-like"/>
    <property type="match status" value="1"/>
</dbReference>
<dbReference type="RefSeq" id="WP_307241347.1">
    <property type="nucleotide sequence ID" value="NZ_JAUSUZ010000001.1"/>
</dbReference>